<dbReference type="InterPro" id="IPR017894">
    <property type="entry name" value="HTH_IS21_transposase_type"/>
</dbReference>
<accession>A0A9W6UQV0</accession>
<evidence type="ECO:0000313" key="3">
    <source>
        <dbReference type="Proteomes" id="UP001165143"/>
    </source>
</evidence>
<feature type="domain" description="HTH IS21-type" evidence="1">
    <location>
        <begin position="8"/>
        <end position="71"/>
    </location>
</feature>
<dbReference type="AlphaFoldDB" id="A0A9W6UQV0"/>
<sequence length="147" mass="17045">MREQTIRERWKQVHDLLGQGVGLLECARRLDVALNTVKRYSRVKEPTGDRRAPRYRLTLVDPYRGHLRARRARGPAVPVTHLLREIKELGYTGSANLLVRYLNQGRAEGGRPVIIPKHFARLLLTRPENLRDKDTELLRELTHACPR</sequence>
<evidence type="ECO:0000313" key="2">
    <source>
        <dbReference type="EMBL" id="GLW56818.1"/>
    </source>
</evidence>
<dbReference type="PROSITE" id="PS50531">
    <property type="entry name" value="HTH_IS21"/>
    <property type="match status" value="1"/>
</dbReference>
<evidence type="ECO:0000259" key="1">
    <source>
        <dbReference type="PROSITE" id="PS50531"/>
    </source>
</evidence>
<proteinExistence type="predicted"/>
<name>A0A9W6UQV0_9ACTN</name>
<dbReference type="EMBL" id="BSRX01000031">
    <property type="protein sequence ID" value="GLW56818.1"/>
    <property type="molecule type" value="Genomic_DNA"/>
</dbReference>
<reference evidence="2" key="1">
    <citation type="submission" date="2023-02" db="EMBL/GenBank/DDBJ databases">
        <title>Kitasatospora phosalacinea NBRC 14362.</title>
        <authorList>
            <person name="Ichikawa N."/>
            <person name="Sato H."/>
            <person name="Tonouchi N."/>
        </authorList>
    </citation>
    <scope>NUCLEOTIDE SEQUENCE</scope>
    <source>
        <strain evidence="2">NBRC 14362</strain>
    </source>
</reference>
<protein>
    <recommendedName>
        <fullName evidence="1">HTH IS21-type domain-containing protein</fullName>
    </recommendedName>
</protein>
<comment type="caution">
    <text evidence="2">The sequence shown here is derived from an EMBL/GenBank/DDBJ whole genome shotgun (WGS) entry which is preliminary data.</text>
</comment>
<organism evidence="2 3">
    <name type="scientific">Kitasatospora phosalacinea</name>
    <dbReference type="NCBI Taxonomy" id="2065"/>
    <lineage>
        <taxon>Bacteria</taxon>
        <taxon>Bacillati</taxon>
        <taxon>Actinomycetota</taxon>
        <taxon>Actinomycetes</taxon>
        <taxon>Kitasatosporales</taxon>
        <taxon>Streptomycetaceae</taxon>
        <taxon>Kitasatospora</taxon>
    </lineage>
</organism>
<dbReference type="Proteomes" id="UP001165143">
    <property type="component" value="Unassembled WGS sequence"/>
</dbReference>
<gene>
    <name evidence="2" type="ORF">Kpho01_48290</name>
</gene>